<dbReference type="InterPro" id="IPR011047">
    <property type="entry name" value="Quinoprotein_ADH-like_sf"/>
</dbReference>
<feature type="domain" description="Pyrrolo-quinoline quinone repeat" evidence="5">
    <location>
        <begin position="64"/>
        <end position="367"/>
    </location>
</feature>
<dbReference type="Proteomes" id="UP000253759">
    <property type="component" value="Unassembled WGS sequence"/>
</dbReference>
<dbReference type="AlphaFoldDB" id="A0A369W5H2"/>
<keyword evidence="3" id="KW-0560">Oxidoreductase</keyword>
<feature type="signal peptide" evidence="4">
    <location>
        <begin position="1"/>
        <end position="44"/>
    </location>
</feature>
<dbReference type="EMBL" id="QQNH01000003">
    <property type="protein sequence ID" value="RDE09916.1"/>
    <property type="molecule type" value="Genomic_DNA"/>
</dbReference>
<organism evidence="6 7">
    <name type="scientific">Pelagibacterium lacus</name>
    <dbReference type="NCBI Taxonomy" id="2282655"/>
    <lineage>
        <taxon>Bacteria</taxon>
        <taxon>Pseudomonadati</taxon>
        <taxon>Pseudomonadota</taxon>
        <taxon>Alphaproteobacteria</taxon>
        <taxon>Hyphomicrobiales</taxon>
        <taxon>Devosiaceae</taxon>
        <taxon>Pelagibacterium</taxon>
    </lineage>
</organism>
<keyword evidence="7" id="KW-1185">Reference proteome</keyword>
<proteinExistence type="inferred from homology"/>
<evidence type="ECO:0000256" key="2">
    <source>
        <dbReference type="ARBA" id="ARBA00008156"/>
    </source>
</evidence>
<comment type="similarity">
    <text evidence="2">Belongs to the bacterial PQQ dehydrogenase family.</text>
</comment>
<reference evidence="7" key="1">
    <citation type="submission" date="2018-07" db="EMBL/GenBank/DDBJ databases">
        <authorList>
            <person name="Liu B.-T."/>
            <person name="Du Z."/>
        </authorList>
    </citation>
    <scope>NUCLEOTIDE SEQUENCE [LARGE SCALE GENOMIC DNA]</scope>
    <source>
        <strain evidence="7">XYN52</strain>
    </source>
</reference>
<dbReference type="GO" id="GO:0016491">
    <property type="term" value="F:oxidoreductase activity"/>
    <property type="evidence" value="ECO:0007669"/>
    <property type="project" value="UniProtKB-KW"/>
</dbReference>
<feature type="chain" id="PRO_5017074998" description="Pyrrolo-quinoline quinone repeat domain-containing protein" evidence="4">
    <location>
        <begin position="45"/>
        <end position="586"/>
    </location>
</feature>
<evidence type="ECO:0000256" key="4">
    <source>
        <dbReference type="SAM" id="SignalP"/>
    </source>
</evidence>
<evidence type="ECO:0000313" key="6">
    <source>
        <dbReference type="EMBL" id="RDE09916.1"/>
    </source>
</evidence>
<dbReference type="Pfam" id="PF01011">
    <property type="entry name" value="PQQ"/>
    <property type="match status" value="2"/>
</dbReference>
<evidence type="ECO:0000256" key="3">
    <source>
        <dbReference type="ARBA" id="ARBA00023002"/>
    </source>
</evidence>
<sequence>MSMMREQSTTIRERHTMRMVGKLGLAAALLVSTSVAGTAVTAFAQDGSPYVTDDTLRDPNPGDWLQWRRTYDSHGFSPLDQVNRDNVTDLELVWSWAMEPGTNQPTPLVANGIMYLPNPGDIVQAFDAASGELLWEYRRDIPEDAGLGRPSRNVALYEDKIFLTSDDGFVVALDAQTGALVWETERADYTGGYFTSAGPIVANGIVIAQINGCQNFTEEGCFITGHDADTGEELWRTSTIARPGEPGGDTWGDLPYELRGGGDQWITGSYDPELNLYYVGIAQAKPWVPSSRGLTTEDDALYTGSTLAIVPETGEIRWYFQHSPGEALDWDDIFERQLIDIDGRKTVMTIGKSGILWKLDRETGEYIEHSHVTYQNAFESFDENGRPTYREDIRNAQVGDTVSVCPSTAGGHDWPPSSYYEPANLMIIPLSQTCMEIQGREVEMVVGSGGSAADRWFFEMPGTNGNLGKLSAIDVTTMEEVWSVEQRASYLTGILSTAGGVAFAGDLDRYYKAHDAETGEELWSTRLPTSVQGMPITYEVDGRQYIAVTTGLGGGSPRNVPRLVSPEIVHPNVGNAVYVFALPESN</sequence>
<keyword evidence="4" id="KW-0732">Signal</keyword>
<evidence type="ECO:0000313" key="7">
    <source>
        <dbReference type="Proteomes" id="UP000253759"/>
    </source>
</evidence>
<dbReference type="SMART" id="SM00564">
    <property type="entry name" value="PQQ"/>
    <property type="match status" value="5"/>
</dbReference>
<protein>
    <recommendedName>
        <fullName evidence="5">Pyrrolo-quinoline quinone repeat domain-containing protein</fullName>
    </recommendedName>
</protein>
<accession>A0A369W5H2</accession>
<comment type="cofactor">
    <cofactor evidence="1">
        <name>pyrroloquinoline quinone</name>
        <dbReference type="ChEBI" id="CHEBI:58442"/>
    </cofactor>
</comment>
<dbReference type="InterPro" id="IPR002372">
    <property type="entry name" value="PQQ_rpt_dom"/>
</dbReference>
<dbReference type="PANTHER" id="PTHR32303">
    <property type="entry name" value="QUINOPROTEIN ALCOHOL DEHYDROGENASE (CYTOCHROME C)"/>
    <property type="match status" value="1"/>
</dbReference>
<dbReference type="InterPro" id="IPR018391">
    <property type="entry name" value="PQQ_b-propeller_rpt"/>
</dbReference>
<dbReference type="SUPFAM" id="SSF50998">
    <property type="entry name" value="Quinoprotein alcohol dehydrogenase-like"/>
    <property type="match status" value="1"/>
</dbReference>
<dbReference type="PANTHER" id="PTHR32303:SF20">
    <property type="entry name" value="QUINOPROTEIN ETHANOL DEHYDROGENASE"/>
    <property type="match status" value="1"/>
</dbReference>
<comment type="caution">
    <text evidence="6">The sequence shown here is derived from an EMBL/GenBank/DDBJ whole genome shotgun (WGS) entry which is preliminary data.</text>
</comment>
<evidence type="ECO:0000259" key="5">
    <source>
        <dbReference type="Pfam" id="PF01011"/>
    </source>
</evidence>
<feature type="domain" description="Pyrrolo-quinoline quinone repeat" evidence="5">
    <location>
        <begin position="477"/>
        <end position="546"/>
    </location>
</feature>
<evidence type="ECO:0000256" key="1">
    <source>
        <dbReference type="ARBA" id="ARBA00001931"/>
    </source>
</evidence>
<gene>
    <name evidence="6" type="ORF">DVH29_03000</name>
</gene>
<name>A0A369W5H2_9HYPH</name>
<dbReference type="Gene3D" id="2.140.10.10">
    <property type="entry name" value="Quinoprotein alcohol dehydrogenase-like superfamily"/>
    <property type="match status" value="1"/>
</dbReference>